<reference evidence="1 2" key="1">
    <citation type="submission" date="2018-09" db="EMBL/GenBank/DDBJ databases">
        <title>Genomic Encyclopedia of Archaeal and Bacterial Type Strains, Phase II (KMG-II): from individual species to whole genera.</title>
        <authorList>
            <person name="Goeker M."/>
        </authorList>
    </citation>
    <scope>NUCLEOTIDE SEQUENCE [LARGE SCALE GENOMIC DNA]</scope>
    <source>
        <strain evidence="1 2">DSM 27148</strain>
    </source>
</reference>
<dbReference type="EMBL" id="RAPN01000001">
    <property type="protein sequence ID" value="RKD89965.1"/>
    <property type="molecule type" value="Genomic_DNA"/>
</dbReference>
<organism evidence="1 2">
    <name type="scientific">Mangrovibacterium diazotrophicum</name>
    <dbReference type="NCBI Taxonomy" id="1261403"/>
    <lineage>
        <taxon>Bacteria</taxon>
        <taxon>Pseudomonadati</taxon>
        <taxon>Bacteroidota</taxon>
        <taxon>Bacteroidia</taxon>
        <taxon>Marinilabiliales</taxon>
        <taxon>Prolixibacteraceae</taxon>
        <taxon>Mangrovibacterium</taxon>
    </lineage>
</organism>
<dbReference type="Proteomes" id="UP000283387">
    <property type="component" value="Unassembled WGS sequence"/>
</dbReference>
<gene>
    <name evidence="1" type="ORF">BC643_0299</name>
</gene>
<accession>A0A419W3A6</accession>
<proteinExistence type="predicted"/>
<name>A0A419W3A6_9BACT</name>
<protein>
    <submittedName>
        <fullName evidence="1">Uncharacterized protein</fullName>
    </submittedName>
</protein>
<comment type="caution">
    <text evidence="1">The sequence shown here is derived from an EMBL/GenBank/DDBJ whole genome shotgun (WGS) entry which is preliminary data.</text>
</comment>
<dbReference type="AlphaFoldDB" id="A0A419W3A6"/>
<evidence type="ECO:0000313" key="1">
    <source>
        <dbReference type="EMBL" id="RKD89965.1"/>
    </source>
</evidence>
<sequence length="69" mass="7865">MNRRDFFRKSGRIGILAAMGGGVLLLANQKQIDWKCDENLSCRGCVEYASCDLEQAKQSRTNEQREARK</sequence>
<evidence type="ECO:0000313" key="2">
    <source>
        <dbReference type="Proteomes" id="UP000283387"/>
    </source>
</evidence>
<keyword evidence="2" id="KW-1185">Reference proteome</keyword>